<dbReference type="InterPro" id="IPR008162">
    <property type="entry name" value="Pyrophosphatase"/>
</dbReference>
<reference evidence="6" key="1">
    <citation type="journal article" date="2020" name="Nature">
        <title>Giant virus diversity and host interactions through global metagenomics.</title>
        <authorList>
            <person name="Schulz F."/>
            <person name="Roux S."/>
            <person name="Paez-Espino D."/>
            <person name="Jungbluth S."/>
            <person name="Walsh D.A."/>
            <person name="Denef V.J."/>
            <person name="McMahon K.D."/>
            <person name="Konstantinidis K.T."/>
            <person name="Eloe-Fadrosh E.A."/>
            <person name="Kyrpides N.C."/>
            <person name="Woyke T."/>
        </authorList>
    </citation>
    <scope>NUCLEOTIDE SEQUENCE</scope>
    <source>
        <strain evidence="6">GVMAG-S-ERX555965-48</strain>
    </source>
</reference>
<dbReference type="InterPro" id="IPR036649">
    <property type="entry name" value="Pyrophosphatase_sf"/>
</dbReference>
<dbReference type="GO" id="GO:0000287">
    <property type="term" value="F:magnesium ion binding"/>
    <property type="evidence" value="ECO:0007669"/>
    <property type="project" value="InterPro"/>
</dbReference>
<keyword evidence="4" id="KW-0378">Hydrolase</keyword>
<dbReference type="Gene3D" id="3.90.80.10">
    <property type="entry name" value="Inorganic pyrophosphatase"/>
    <property type="match status" value="1"/>
</dbReference>
<evidence type="ECO:0000256" key="2">
    <source>
        <dbReference type="ARBA" id="ARBA00012146"/>
    </source>
</evidence>
<evidence type="ECO:0000256" key="5">
    <source>
        <dbReference type="ARBA" id="ARBA00022842"/>
    </source>
</evidence>
<dbReference type="PANTHER" id="PTHR10286">
    <property type="entry name" value="INORGANIC PYROPHOSPHATASE"/>
    <property type="match status" value="1"/>
</dbReference>
<dbReference type="GO" id="GO:0004427">
    <property type="term" value="F:inorganic diphosphate phosphatase activity"/>
    <property type="evidence" value="ECO:0007669"/>
    <property type="project" value="UniProtKB-EC"/>
</dbReference>
<dbReference type="GO" id="GO:0006796">
    <property type="term" value="P:phosphate-containing compound metabolic process"/>
    <property type="evidence" value="ECO:0007669"/>
    <property type="project" value="InterPro"/>
</dbReference>
<evidence type="ECO:0000256" key="3">
    <source>
        <dbReference type="ARBA" id="ARBA00022723"/>
    </source>
</evidence>
<comment type="cofactor">
    <cofactor evidence="1">
        <name>Mg(2+)</name>
        <dbReference type="ChEBI" id="CHEBI:18420"/>
    </cofactor>
</comment>
<keyword evidence="3" id="KW-0479">Metal-binding</keyword>
<dbReference type="EMBL" id="MN738773">
    <property type="protein sequence ID" value="QHS84181.1"/>
    <property type="molecule type" value="Genomic_DNA"/>
</dbReference>
<dbReference type="GO" id="GO:0005737">
    <property type="term" value="C:cytoplasm"/>
    <property type="evidence" value="ECO:0007669"/>
    <property type="project" value="InterPro"/>
</dbReference>
<dbReference type="CDD" id="cd00412">
    <property type="entry name" value="pyrophosphatase"/>
    <property type="match status" value="1"/>
</dbReference>
<dbReference type="Pfam" id="PF00719">
    <property type="entry name" value="Pyrophosphatase"/>
    <property type="match status" value="1"/>
</dbReference>
<evidence type="ECO:0000256" key="1">
    <source>
        <dbReference type="ARBA" id="ARBA00001946"/>
    </source>
</evidence>
<name>A0A6C0AY68_9ZZZZ</name>
<protein>
    <recommendedName>
        <fullName evidence="2">inorganic diphosphatase</fullName>
        <ecNumber evidence="2">3.6.1.1</ecNumber>
    </recommendedName>
</protein>
<organism evidence="6">
    <name type="scientific">viral metagenome</name>
    <dbReference type="NCBI Taxonomy" id="1070528"/>
    <lineage>
        <taxon>unclassified sequences</taxon>
        <taxon>metagenomes</taxon>
        <taxon>organismal metagenomes</taxon>
    </lineage>
</organism>
<dbReference type="SUPFAM" id="SSF50324">
    <property type="entry name" value="Inorganic pyrophosphatase"/>
    <property type="match status" value="1"/>
</dbReference>
<keyword evidence="5" id="KW-0460">Magnesium</keyword>
<sequence>MSDEIDVVVEIPYMSNVKYEIDEQNNLCVDRVLPVPMMYPGNYGYIPNTLAGDGDPVDVLIINSTAFLPMCHVKCRVLGMLETEDEKGPDEKVIAVPIHKVENTFDEWNTIEDVSKNTLNYVEHFFKYYKCNEKDKWVKVGEFINKEKTLKFITDSSC</sequence>
<accession>A0A6C0AY68</accession>
<dbReference type="EC" id="3.6.1.1" evidence="2"/>
<evidence type="ECO:0000313" key="6">
    <source>
        <dbReference type="EMBL" id="QHS84181.1"/>
    </source>
</evidence>
<dbReference type="PROSITE" id="PS00387">
    <property type="entry name" value="PPASE"/>
    <property type="match status" value="1"/>
</dbReference>
<evidence type="ECO:0000256" key="4">
    <source>
        <dbReference type="ARBA" id="ARBA00022801"/>
    </source>
</evidence>
<proteinExistence type="predicted"/>
<dbReference type="AlphaFoldDB" id="A0A6C0AY68"/>